<organism evidence="2 3">
    <name type="scientific">Portunus trituberculatus</name>
    <name type="common">Swimming crab</name>
    <name type="synonym">Neptunus trituberculatus</name>
    <dbReference type="NCBI Taxonomy" id="210409"/>
    <lineage>
        <taxon>Eukaryota</taxon>
        <taxon>Metazoa</taxon>
        <taxon>Ecdysozoa</taxon>
        <taxon>Arthropoda</taxon>
        <taxon>Crustacea</taxon>
        <taxon>Multicrustacea</taxon>
        <taxon>Malacostraca</taxon>
        <taxon>Eumalacostraca</taxon>
        <taxon>Eucarida</taxon>
        <taxon>Decapoda</taxon>
        <taxon>Pleocyemata</taxon>
        <taxon>Brachyura</taxon>
        <taxon>Eubrachyura</taxon>
        <taxon>Portunoidea</taxon>
        <taxon>Portunidae</taxon>
        <taxon>Portuninae</taxon>
        <taxon>Portunus</taxon>
    </lineage>
</organism>
<accession>A0A5B7FZM4</accession>
<feature type="region of interest" description="Disordered" evidence="1">
    <location>
        <begin position="1"/>
        <end position="24"/>
    </location>
</feature>
<comment type="caution">
    <text evidence="2">The sequence shown here is derived from an EMBL/GenBank/DDBJ whole genome shotgun (WGS) entry which is preliminary data.</text>
</comment>
<evidence type="ECO:0000256" key="1">
    <source>
        <dbReference type="SAM" id="MobiDB-lite"/>
    </source>
</evidence>
<evidence type="ECO:0000313" key="3">
    <source>
        <dbReference type="Proteomes" id="UP000324222"/>
    </source>
</evidence>
<sequence>MNDVRHNTTPNAGNVPTKSTAFPPSLKCSLSLSFSSSPSPFLSKTNNLNQEAYLISGASRVELPGLAGS</sequence>
<name>A0A5B7FZM4_PORTR</name>
<reference evidence="2 3" key="1">
    <citation type="submission" date="2019-05" db="EMBL/GenBank/DDBJ databases">
        <title>Another draft genome of Portunus trituberculatus and its Hox gene families provides insights of decapod evolution.</title>
        <authorList>
            <person name="Jeong J.-H."/>
            <person name="Song I."/>
            <person name="Kim S."/>
            <person name="Choi T."/>
            <person name="Kim D."/>
            <person name="Ryu S."/>
            <person name="Kim W."/>
        </authorList>
    </citation>
    <scope>NUCLEOTIDE SEQUENCE [LARGE SCALE GENOMIC DNA]</scope>
    <source>
        <tissue evidence="2">Muscle</tissue>
    </source>
</reference>
<dbReference type="AlphaFoldDB" id="A0A5B7FZM4"/>
<feature type="compositionally biased region" description="Polar residues" evidence="1">
    <location>
        <begin position="7"/>
        <end position="20"/>
    </location>
</feature>
<dbReference type="EMBL" id="VSRR010010616">
    <property type="protein sequence ID" value="MPC52092.1"/>
    <property type="molecule type" value="Genomic_DNA"/>
</dbReference>
<protein>
    <submittedName>
        <fullName evidence="2">Uncharacterized protein</fullName>
    </submittedName>
</protein>
<proteinExistence type="predicted"/>
<gene>
    <name evidence="2" type="ORF">E2C01_045952</name>
</gene>
<evidence type="ECO:0000313" key="2">
    <source>
        <dbReference type="EMBL" id="MPC52092.1"/>
    </source>
</evidence>
<dbReference type="Proteomes" id="UP000324222">
    <property type="component" value="Unassembled WGS sequence"/>
</dbReference>
<keyword evidence="3" id="KW-1185">Reference proteome</keyword>